<evidence type="ECO:0000256" key="9">
    <source>
        <dbReference type="RuleBase" id="RU365087"/>
    </source>
</evidence>
<reference evidence="11 13" key="2">
    <citation type="submission" date="2017-12" db="EMBL/GenBank/DDBJ databases">
        <title>Phylogenetic diversity of female urinary microbiome.</title>
        <authorList>
            <person name="Thomas-White K."/>
            <person name="Wolfe A.J."/>
        </authorList>
    </citation>
    <scope>NUCLEOTIDE SEQUENCE [LARGE SCALE GENOMIC DNA]</scope>
    <source>
        <strain evidence="11 13">UMB0844</strain>
    </source>
</reference>
<dbReference type="EMBL" id="PKGZ01000004">
    <property type="protein sequence ID" value="PKY91163.1"/>
    <property type="molecule type" value="Genomic_DNA"/>
</dbReference>
<proteinExistence type="inferred from homology"/>
<dbReference type="OrthoDB" id="1651166at2"/>
<dbReference type="KEGG" id="acg:AWM71_00990"/>
<dbReference type="NCBIfam" id="TIGR00810">
    <property type="entry name" value="secG"/>
    <property type="match status" value="1"/>
</dbReference>
<dbReference type="PATRIC" id="fig|87541.4.peg.793"/>
<evidence type="ECO:0000256" key="3">
    <source>
        <dbReference type="ARBA" id="ARBA00022448"/>
    </source>
</evidence>
<organism evidence="10 12">
    <name type="scientific">Aerococcus christensenii</name>
    <dbReference type="NCBI Taxonomy" id="87541"/>
    <lineage>
        <taxon>Bacteria</taxon>
        <taxon>Bacillati</taxon>
        <taxon>Bacillota</taxon>
        <taxon>Bacilli</taxon>
        <taxon>Lactobacillales</taxon>
        <taxon>Aerococcaceae</taxon>
        <taxon>Aerococcus</taxon>
    </lineage>
</organism>
<keyword evidence="5 9" id="KW-0653">Protein transport</keyword>
<name>A0A120I8J8_9LACT</name>
<evidence type="ECO:0000256" key="2">
    <source>
        <dbReference type="ARBA" id="ARBA00008445"/>
    </source>
</evidence>
<comment type="similarity">
    <text evidence="2 9">Belongs to the SecG family.</text>
</comment>
<feature type="transmembrane region" description="Helical" evidence="9">
    <location>
        <begin position="55"/>
        <end position="75"/>
    </location>
</feature>
<evidence type="ECO:0000313" key="10">
    <source>
        <dbReference type="EMBL" id="KXB36432.1"/>
    </source>
</evidence>
<evidence type="ECO:0000313" key="13">
    <source>
        <dbReference type="Proteomes" id="UP000234775"/>
    </source>
</evidence>
<dbReference type="EMBL" id="LSCQ01000042">
    <property type="protein sequence ID" value="KXB36432.1"/>
    <property type="molecule type" value="Genomic_DNA"/>
</dbReference>
<keyword evidence="6 9" id="KW-1133">Transmembrane helix</keyword>
<evidence type="ECO:0000313" key="11">
    <source>
        <dbReference type="EMBL" id="PKY91163.1"/>
    </source>
</evidence>
<comment type="caution">
    <text evidence="10">The sequence shown here is derived from an EMBL/GenBank/DDBJ whole genome shotgun (WGS) entry which is preliminary data.</text>
</comment>
<dbReference type="Proteomes" id="UP000070422">
    <property type="component" value="Unassembled WGS sequence"/>
</dbReference>
<gene>
    <name evidence="11" type="primary">secG</name>
    <name evidence="11" type="ORF">CYJ27_05505</name>
    <name evidence="10" type="ORF">HMPREF3187_00799</name>
</gene>
<dbReference type="GO" id="GO:0005886">
    <property type="term" value="C:plasma membrane"/>
    <property type="evidence" value="ECO:0007669"/>
    <property type="project" value="UniProtKB-SubCell"/>
</dbReference>
<protein>
    <recommendedName>
        <fullName evidence="9">Protein-export membrane protein SecG</fullName>
    </recommendedName>
</protein>
<evidence type="ECO:0000256" key="1">
    <source>
        <dbReference type="ARBA" id="ARBA00004141"/>
    </source>
</evidence>
<comment type="function">
    <text evidence="9">Involved in protein export. Participates in an early event of protein translocation.</text>
</comment>
<dbReference type="RefSeq" id="WP_060776262.1">
    <property type="nucleotide sequence ID" value="NZ_CP014159.1"/>
</dbReference>
<comment type="caution">
    <text evidence="9">Lacks conserved residue(s) required for the propagation of feature annotation.</text>
</comment>
<evidence type="ECO:0000313" key="12">
    <source>
        <dbReference type="Proteomes" id="UP000070422"/>
    </source>
</evidence>
<dbReference type="InterPro" id="IPR004692">
    <property type="entry name" value="SecG"/>
</dbReference>
<accession>A0A120I8J8</accession>
<keyword evidence="8 9" id="KW-0472">Membrane</keyword>
<dbReference type="Proteomes" id="UP000234775">
    <property type="component" value="Unassembled WGS sequence"/>
</dbReference>
<dbReference type="AlphaFoldDB" id="A0A120I8J8"/>
<dbReference type="Pfam" id="PF03840">
    <property type="entry name" value="SecG"/>
    <property type="match status" value="1"/>
</dbReference>
<evidence type="ECO:0000256" key="8">
    <source>
        <dbReference type="ARBA" id="ARBA00023136"/>
    </source>
</evidence>
<evidence type="ECO:0000256" key="7">
    <source>
        <dbReference type="ARBA" id="ARBA00023010"/>
    </source>
</evidence>
<dbReference type="GO" id="GO:0009306">
    <property type="term" value="P:protein secretion"/>
    <property type="evidence" value="ECO:0007669"/>
    <property type="project" value="UniProtKB-UniRule"/>
</dbReference>
<keyword evidence="9" id="KW-1003">Cell membrane</keyword>
<dbReference type="STRING" id="87541.AWM71_00990"/>
<keyword evidence="13" id="KW-1185">Reference proteome</keyword>
<sequence>MENLLLIAIIAISVLLILAVVISPAKTSSSANITGAIDQGLSGKKARGFEAAMDRIIRILGLVFMIIALILAKLAS</sequence>
<keyword evidence="3 9" id="KW-0813">Transport</keyword>
<evidence type="ECO:0000256" key="5">
    <source>
        <dbReference type="ARBA" id="ARBA00022927"/>
    </source>
</evidence>
<evidence type="ECO:0000256" key="4">
    <source>
        <dbReference type="ARBA" id="ARBA00022692"/>
    </source>
</evidence>
<keyword evidence="7 9" id="KW-0811">Translocation</keyword>
<keyword evidence="4 9" id="KW-0812">Transmembrane</keyword>
<dbReference type="GO" id="GO:0015450">
    <property type="term" value="F:protein-transporting ATPase activity"/>
    <property type="evidence" value="ECO:0007669"/>
    <property type="project" value="UniProtKB-UniRule"/>
</dbReference>
<evidence type="ECO:0000256" key="6">
    <source>
        <dbReference type="ARBA" id="ARBA00022989"/>
    </source>
</evidence>
<reference evidence="10 12" key="1">
    <citation type="submission" date="2016-01" db="EMBL/GenBank/DDBJ databases">
        <authorList>
            <person name="Oliw E.H."/>
        </authorList>
    </citation>
    <scope>NUCLEOTIDE SEQUENCE [LARGE SCALE GENOMIC DNA]</scope>
    <source>
        <strain evidence="10 12">KA00635</strain>
    </source>
</reference>
<comment type="subcellular location">
    <subcellularLocation>
        <location evidence="9">Cell membrane</location>
        <topology evidence="9">Multi-pass membrane protein</topology>
    </subcellularLocation>
    <subcellularLocation>
        <location evidence="1">Membrane</location>
        <topology evidence="1">Multi-pass membrane protein</topology>
    </subcellularLocation>
</comment>